<sequence length="56" mass="6537">MQLGSKNIIDIHLKMHKPQLIGYDACYGTCTRMIFLTHLNVHWINDLKIIKIINES</sequence>
<accession>A0A382ATX2</accession>
<dbReference type="EMBL" id="UINC01026802">
    <property type="protein sequence ID" value="SVB04909.1"/>
    <property type="molecule type" value="Genomic_DNA"/>
</dbReference>
<dbReference type="AlphaFoldDB" id="A0A382ATX2"/>
<gene>
    <name evidence="1" type="ORF">METZ01_LOCUS157763</name>
</gene>
<protein>
    <submittedName>
        <fullName evidence="1">Uncharacterized protein</fullName>
    </submittedName>
</protein>
<organism evidence="1">
    <name type="scientific">marine metagenome</name>
    <dbReference type="NCBI Taxonomy" id="408172"/>
    <lineage>
        <taxon>unclassified sequences</taxon>
        <taxon>metagenomes</taxon>
        <taxon>ecological metagenomes</taxon>
    </lineage>
</organism>
<name>A0A382ATX2_9ZZZZ</name>
<evidence type="ECO:0000313" key="1">
    <source>
        <dbReference type="EMBL" id="SVB04909.1"/>
    </source>
</evidence>
<proteinExistence type="predicted"/>
<reference evidence="1" key="1">
    <citation type="submission" date="2018-05" db="EMBL/GenBank/DDBJ databases">
        <authorList>
            <person name="Lanie J.A."/>
            <person name="Ng W.-L."/>
            <person name="Kazmierczak K.M."/>
            <person name="Andrzejewski T.M."/>
            <person name="Davidsen T.M."/>
            <person name="Wayne K.J."/>
            <person name="Tettelin H."/>
            <person name="Glass J.I."/>
            <person name="Rusch D."/>
            <person name="Podicherti R."/>
            <person name="Tsui H.-C.T."/>
            <person name="Winkler M.E."/>
        </authorList>
    </citation>
    <scope>NUCLEOTIDE SEQUENCE</scope>
</reference>